<proteinExistence type="predicted"/>
<evidence type="ECO:0000313" key="3">
    <source>
        <dbReference type="Proteomes" id="UP001291623"/>
    </source>
</evidence>
<name>A0AAE1S1S4_9SOLA</name>
<dbReference type="Proteomes" id="UP001291623">
    <property type="component" value="Unassembled WGS sequence"/>
</dbReference>
<evidence type="ECO:0000313" key="2">
    <source>
        <dbReference type="EMBL" id="KAK4361933.1"/>
    </source>
</evidence>
<organism evidence="2 3">
    <name type="scientific">Anisodus tanguticus</name>
    <dbReference type="NCBI Taxonomy" id="243964"/>
    <lineage>
        <taxon>Eukaryota</taxon>
        <taxon>Viridiplantae</taxon>
        <taxon>Streptophyta</taxon>
        <taxon>Embryophyta</taxon>
        <taxon>Tracheophyta</taxon>
        <taxon>Spermatophyta</taxon>
        <taxon>Magnoliopsida</taxon>
        <taxon>eudicotyledons</taxon>
        <taxon>Gunneridae</taxon>
        <taxon>Pentapetalae</taxon>
        <taxon>asterids</taxon>
        <taxon>lamiids</taxon>
        <taxon>Solanales</taxon>
        <taxon>Solanaceae</taxon>
        <taxon>Solanoideae</taxon>
        <taxon>Hyoscyameae</taxon>
        <taxon>Anisodus</taxon>
    </lineage>
</organism>
<feature type="region of interest" description="Disordered" evidence="1">
    <location>
        <begin position="1"/>
        <end position="27"/>
    </location>
</feature>
<dbReference type="AlphaFoldDB" id="A0AAE1S1S4"/>
<sequence length="92" mass="10165">MAMHNSSPNTALTALTVHREKGSKREDGVNEVKAYGLSVIGNACRAVNAAFSDCYTRCFIFCMIDPSQTMVKRWMTVLDPAQETAPRATSRH</sequence>
<evidence type="ECO:0000256" key="1">
    <source>
        <dbReference type="SAM" id="MobiDB-lite"/>
    </source>
</evidence>
<protein>
    <submittedName>
        <fullName evidence="2">Uncharacterized protein</fullName>
    </submittedName>
</protein>
<feature type="compositionally biased region" description="Basic and acidic residues" evidence="1">
    <location>
        <begin position="17"/>
        <end position="27"/>
    </location>
</feature>
<feature type="compositionally biased region" description="Polar residues" evidence="1">
    <location>
        <begin position="1"/>
        <end position="13"/>
    </location>
</feature>
<comment type="caution">
    <text evidence="2">The sequence shown here is derived from an EMBL/GenBank/DDBJ whole genome shotgun (WGS) entry which is preliminary data.</text>
</comment>
<reference evidence="2" key="1">
    <citation type="submission" date="2023-12" db="EMBL/GenBank/DDBJ databases">
        <title>Genome assembly of Anisodus tanguticus.</title>
        <authorList>
            <person name="Wang Y.-J."/>
        </authorList>
    </citation>
    <scope>NUCLEOTIDE SEQUENCE</scope>
    <source>
        <strain evidence="2">KB-2021</strain>
        <tissue evidence="2">Leaf</tissue>
    </source>
</reference>
<gene>
    <name evidence="2" type="ORF">RND71_017174</name>
</gene>
<keyword evidence="3" id="KW-1185">Reference proteome</keyword>
<dbReference type="EMBL" id="JAVYJV010000009">
    <property type="protein sequence ID" value="KAK4361933.1"/>
    <property type="molecule type" value="Genomic_DNA"/>
</dbReference>
<accession>A0AAE1S1S4</accession>